<dbReference type="EMBL" id="MAYW01000132">
    <property type="protein sequence ID" value="ODS31250.1"/>
    <property type="molecule type" value="Genomic_DNA"/>
</dbReference>
<gene>
    <name evidence="2" type="ORF">SCARUB_03644</name>
</gene>
<dbReference type="PANTHER" id="PTHR33619:SF3">
    <property type="entry name" value="POLYSACCHARIDE EXPORT PROTEIN GFCE-RELATED"/>
    <property type="match status" value="1"/>
</dbReference>
<dbReference type="Gene3D" id="3.10.560.10">
    <property type="entry name" value="Outer membrane lipoprotein wza domain like"/>
    <property type="match status" value="1"/>
</dbReference>
<reference evidence="2 3" key="1">
    <citation type="submission" date="2016-07" db="EMBL/GenBank/DDBJ databases">
        <title>Draft genome of Scalindua rubra, obtained from a brine-seawater interface in the Red Sea, sheds light on salt adaptation in anammox bacteria.</title>
        <authorList>
            <person name="Speth D.R."/>
            <person name="Lagkouvardos I."/>
            <person name="Wang Y."/>
            <person name="Qian P.-Y."/>
            <person name="Dutilh B.E."/>
            <person name="Jetten M.S."/>
        </authorList>
    </citation>
    <scope>NUCLEOTIDE SEQUENCE [LARGE SCALE GENOMIC DNA]</scope>
    <source>
        <strain evidence="2">BSI-1</strain>
    </source>
</reference>
<dbReference type="InterPro" id="IPR054765">
    <property type="entry name" value="SLBB_dom"/>
</dbReference>
<proteinExistence type="predicted"/>
<dbReference type="PANTHER" id="PTHR33619">
    <property type="entry name" value="POLYSACCHARIDE EXPORT PROTEIN GFCE-RELATED"/>
    <property type="match status" value="1"/>
</dbReference>
<dbReference type="Proteomes" id="UP000094056">
    <property type="component" value="Unassembled WGS sequence"/>
</dbReference>
<dbReference type="AlphaFoldDB" id="A0A1E3X6H9"/>
<dbReference type="InterPro" id="IPR049712">
    <property type="entry name" value="Poly_export"/>
</dbReference>
<organism evidence="2 3">
    <name type="scientific">Candidatus Scalindua rubra</name>
    <dbReference type="NCBI Taxonomy" id="1872076"/>
    <lineage>
        <taxon>Bacteria</taxon>
        <taxon>Pseudomonadati</taxon>
        <taxon>Planctomycetota</taxon>
        <taxon>Candidatus Brocadiia</taxon>
        <taxon>Candidatus Brocadiales</taxon>
        <taxon>Candidatus Scalinduaceae</taxon>
        <taxon>Candidatus Scalindua</taxon>
    </lineage>
</organism>
<accession>A0A1E3X6H9</accession>
<evidence type="ECO:0000313" key="3">
    <source>
        <dbReference type="Proteomes" id="UP000094056"/>
    </source>
</evidence>
<dbReference type="Pfam" id="PF22461">
    <property type="entry name" value="SLBB_2"/>
    <property type="match status" value="1"/>
</dbReference>
<sequence length="163" mass="17792">MIFIPSKAEIKNRVFVMGEVVRPGLFSFDKSISLLEAVIGAGGPTVFSKSRQVLVIRGDVEKPEAIKVNLMDIVQRGDFRKNIPLNSGDVVYVARNILGDIRNFLKGLGPFLQLATLPSNIYDSTSIPRIKGFPFEREPAPSVQEIIQGVPTLTGGPGAWQAK</sequence>
<evidence type="ECO:0000259" key="1">
    <source>
        <dbReference type="Pfam" id="PF22461"/>
    </source>
</evidence>
<feature type="domain" description="SLBB" evidence="1">
    <location>
        <begin position="13"/>
        <end position="93"/>
    </location>
</feature>
<name>A0A1E3X6H9_9BACT</name>
<comment type="caution">
    <text evidence="2">The sequence shown here is derived from an EMBL/GenBank/DDBJ whole genome shotgun (WGS) entry which is preliminary data.</text>
</comment>
<dbReference type="GO" id="GO:0015159">
    <property type="term" value="F:polysaccharide transmembrane transporter activity"/>
    <property type="evidence" value="ECO:0007669"/>
    <property type="project" value="InterPro"/>
</dbReference>
<protein>
    <submittedName>
        <fullName evidence="2">Polysaccharide export protein</fullName>
    </submittedName>
</protein>
<evidence type="ECO:0000313" key="2">
    <source>
        <dbReference type="EMBL" id="ODS31250.1"/>
    </source>
</evidence>